<name>A0ABU3QWB9_9GAMM</name>
<reference evidence="4 5" key="1">
    <citation type="submission" date="2023-10" db="EMBL/GenBank/DDBJ databases">
        <title>Psychrosphaera aquimaarina strain SW33 isolated from seawater.</title>
        <authorList>
            <person name="Bayburt H."/>
            <person name="Kim J.M."/>
            <person name="Choi B.J."/>
            <person name="Jeon C.O."/>
        </authorList>
    </citation>
    <scope>NUCLEOTIDE SEQUENCE [LARGE SCALE GENOMIC DNA]</scope>
    <source>
        <strain evidence="4 5">KCTC 52743</strain>
    </source>
</reference>
<comment type="caution">
    <text evidence="4">The sequence shown here is derived from an EMBL/GenBank/DDBJ whole genome shotgun (WGS) entry which is preliminary data.</text>
</comment>
<proteinExistence type="predicted"/>
<keyword evidence="5" id="KW-1185">Reference proteome</keyword>
<evidence type="ECO:0000259" key="3">
    <source>
        <dbReference type="PROSITE" id="PS51371"/>
    </source>
</evidence>
<evidence type="ECO:0000256" key="2">
    <source>
        <dbReference type="PROSITE-ProRule" id="PRU00703"/>
    </source>
</evidence>
<dbReference type="InterPro" id="IPR046342">
    <property type="entry name" value="CBS_dom_sf"/>
</dbReference>
<dbReference type="PROSITE" id="PS51371">
    <property type="entry name" value="CBS"/>
    <property type="match status" value="2"/>
</dbReference>
<dbReference type="SUPFAM" id="SSF54631">
    <property type="entry name" value="CBS-domain pair"/>
    <property type="match status" value="1"/>
</dbReference>
<evidence type="ECO:0000313" key="5">
    <source>
        <dbReference type="Proteomes" id="UP001257914"/>
    </source>
</evidence>
<accession>A0ABU3QWB9</accession>
<feature type="domain" description="CBS" evidence="3">
    <location>
        <begin position="10"/>
        <end position="70"/>
    </location>
</feature>
<keyword evidence="1 2" id="KW-0129">CBS domain</keyword>
<evidence type="ECO:0000256" key="1">
    <source>
        <dbReference type="ARBA" id="ARBA00023122"/>
    </source>
</evidence>
<dbReference type="EMBL" id="JAWCUA010000001">
    <property type="protein sequence ID" value="MDU0111440.1"/>
    <property type="molecule type" value="Genomic_DNA"/>
</dbReference>
<feature type="domain" description="CBS" evidence="3">
    <location>
        <begin position="78"/>
        <end position="135"/>
    </location>
</feature>
<sequence length="143" mass="16082">MESLKIEDYMNHRPVFFKGSESVVEAVERLLQSQTTGGPVIDINRNIIGFISEQDCIKAMLSSSYHSGESSKNVADVMKTDVLTKKPYESILELADEMSGTKPKTYPVVDDDNRLIGCINRINVLKALDMHLHSIYEQGTRFV</sequence>
<gene>
    <name evidence="4" type="ORF">RT723_00015</name>
</gene>
<dbReference type="Gene3D" id="3.10.580.10">
    <property type="entry name" value="CBS-domain"/>
    <property type="match status" value="1"/>
</dbReference>
<dbReference type="Pfam" id="PF00571">
    <property type="entry name" value="CBS"/>
    <property type="match status" value="2"/>
</dbReference>
<dbReference type="RefSeq" id="WP_315945404.1">
    <property type="nucleotide sequence ID" value="NZ_JAWCUA010000001.1"/>
</dbReference>
<evidence type="ECO:0000313" key="4">
    <source>
        <dbReference type="EMBL" id="MDU0111440.1"/>
    </source>
</evidence>
<dbReference type="InterPro" id="IPR000644">
    <property type="entry name" value="CBS_dom"/>
</dbReference>
<organism evidence="4 5">
    <name type="scientific">Psychrosphaera aquimarina</name>
    <dbReference type="NCBI Taxonomy" id="2044854"/>
    <lineage>
        <taxon>Bacteria</taxon>
        <taxon>Pseudomonadati</taxon>
        <taxon>Pseudomonadota</taxon>
        <taxon>Gammaproteobacteria</taxon>
        <taxon>Alteromonadales</taxon>
        <taxon>Pseudoalteromonadaceae</taxon>
        <taxon>Psychrosphaera</taxon>
    </lineage>
</organism>
<dbReference type="Proteomes" id="UP001257914">
    <property type="component" value="Unassembled WGS sequence"/>
</dbReference>
<dbReference type="InterPro" id="IPR051257">
    <property type="entry name" value="Diverse_CBS-Domain"/>
</dbReference>
<dbReference type="PANTHER" id="PTHR43080">
    <property type="entry name" value="CBS DOMAIN-CONTAINING PROTEIN CBSX3, MITOCHONDRIAL"/>
    <property type="match status" value="1"/>
</dbReference>
<dbReference type="PANTHER" id="PTHR43080:SF2">
    <property type="entry name" value="CBS DOMAIN-CONTAINING PROTEIN"/>
    <property type="match status" value="1"/>
</dbReference>
<protein>
    <submittedName>
        <fullName evidence="4">CBS domain-containing protein</fullName>
    </submittedName>
</protein>